<keyword evidence="6" id="KW-0249">Electron transport</keyword>
<evidence type="ECO:0000256" key="12">
    <source>
        <dbReference type="SAM" id="SignalP"/>
    </source>
</evidence>
<evidence type="ECO:0000256" key="5">
    <source>
        <dbReference type="ARBA" id="ARBA00022692"/>
    </source>
</evidence>
<dbReference type="SMART" id="SM00664">
    <property type="entry name" value="DoH"/>
    <property type="match status" value="1"/>
</dbReference>
<dbReference type="CDD" id="cd08760">
    <property type="entry name" value="Cyt_b561_FRRS1_like"/>
    <property type="match status" value="1"/>
</dbReference>
<dbReference type="InterPro" id="IPR042307">
    <property type="entry name" value="Reeler_sf"/>
</dbReference>
<organism evidence="16 17">
    <name type="scientific">Polyplax serrata</name>
    <name type="common">Common mouse louse</name>
    <dbReference type="NCBI Taxonomy" id="468196"/>
    <lineage>
        <taxon>Eukaryota</taxon>
        <taxon>Metazoa</taxon>
        <taxon>Ecdysozoa</taxon>
        <taxon>Arthropoda</taxon>
        <taxon>Hexapoda</taxon>
        <taxon>Insecta</taxon>
        <taxon>Pterygota</taxon>
        <taxon>Neoptera</taxon>
        <taxon>Paraneoptera</taxon>
        <taxon>Psocodea</taxon>
        <taxon>Troctomorpha</taxon>
        <taxon>Phthiraptera</taxon>
        <taxon>Anoplura</taxon>
        <taxon>Polyplacidae</taxon>
        <taxon>Polyplax</taxon>
    </lineage>
</organism>
<feature type="transmembrane region" description="Helical" evidence="11">
    <location>
        <begin position="448"/>
        <end position="468"/>
    </location>
</feature>
<gene>
    <name evidence="16" type="ORF">RUM44_011613</name>
</gene>
<dbReference type="PROSITE" id="PS51019">
    <property type="entry name" value="REELIN"/>
    <property type="match status" value="1"/>
</dbReference>
<evidence type="ECO:0000256" key="10">
    <source>
        <dbReference type="ARBA" id="ARBA00023180"/>
    </source>
</evidence>
<proteinExistence type="inferred from homology"/>
<dbReference type="EMBL" id="JAWJWF010000046">
    <property type="protein sequence ID" value="KAK6624753.1"/>
    <property type="molecule type" value="Genomic_DNA"/>
</dbReference>
<dbReference type="PANTHER" id="PTHR45828:SF33">
    <property type="entry name" value="DOMON DOMAIN-CONTAINING PROTEIN"/>
    <property type="match status" value="1"/>
</dbReference>
<evidence type="ECO:0000313" key="16">
    <source>
        <dbReference type="EMBL" id="KAK6624753.1"/>
    </source>
</evidence>
<evidence type="ECO:0008006" key="18">
    <source>
        <dbReference type="Google" id="ProtNLM"/>
    </source>
</evidence>
<keyword evidence="10" id="KW-0325">Glycoprotein</keyword>
<feature type="transmembrane region" description="Helical" evidence="11">
    <location>
        <begin position="511"/>
        <end position="534"/>
    </location>
</feature>
<protein>
    <recommendedName>
        <fullName evidence="18">Ferric-chelate reductase 1</fullName>
    </recommendedName>
</protein>
<evidence type="ECO:0000256" key="4">
    <source>
        <dbReference type="ARBA" id="ARBA00022448"/>
    </source>
</evidence>
<dbReference type="CDD" id="cd08544">
    <property type="entry name" value="Reeler"/>
    <property type="match status" value="1"/>
</dbReference>
<feature type="chain" id="PRO_5046854630" description="Ferric-chelate reductase 1" evidence="12">
    <location>
        <begin position="26"/>
        <end position="651"/>
    </location>
</feature>
<evidence type="ECO:0000256" key="6">
    <source>
        <dbReference type="ARBA" id="ARBA00022982"/>
    </source>
</evidence>
<evidence type="ECO:0000256" key="1">
    <source>
        <dbReference type="ARBA" id="ARBA00001970"/>
    </source>
</evidence>
<evidence type="ECO:0000256" key="11">
    <source>
        <dbReference type="SAM" id="Phobius"/>
    </source>
</evidence>
<feature type="signal peptide" evidence="12">
    <location>
        <begin position="1"/>
        <end position="25"/>
    </location>
</feature>
<accession>A0ABR1AQI6</accession>
<feature type="transmembrane region" description="Helical" evidence="11">
    <location>
        <begin position="549"/>
        <end position="569"/>
    </location>
</feature>
<dbReference type="PROSITE" id="PS50939">
    <property type="entry name" value="CYTOCHROME_B561"/>
    <property type="match status" value="1"/>
</dbReference>
<reference evidence="16 17" key="1">
    <citation type="submission" date="2023-09" db="EMBL/GenBank/DDBJ databases">
        <title>Genomes of two closely related lineages of the louse Polyplax serrata with different host specificities.</title>
        <authorList>
            <person name="Martinu J."/>
            <person name="Tarabai H."/>
            <person name="Stefka J."/>
            <person name="Hypsa V."/>
        </authorList>
    </citation>
    <scope>NUCLEOTIDE SEQUENCE [LARGE SCALE GENOMIC DNA]</scope>
    <source>
        <strain evidence="16">98ZLc_SE</strain>
    </source>
</reference>
<dbReference type="InterPro" id="IPR002861">
    <property type="entry name" value="Reeler_dom"/>
</dbReference>
<dbReference type="Gene3D" id="1.20.120.1770">
    <property type="match status" value="1"/>
</dbReference>
<dbReference type="PANTHER" id="PTHR45828">
    <property type="entry name" value="CYTOCHROME B561/FERRIC REDUCTASE TRANSMEMBRANE"/>
    <property type="match status" value="1"/>
</dbReference>
<feature type="transmembrane region" description="Helical" evidence="11">
    <location>
        <begin position="610"/>
        <end position="635"/>
    </location>
</feature>
<evidence type="ECO:0000256" key="7">
    <source>
        <dbReference type="ARBA" id="ARBA00022989"/>
    </source>
</evidence>
<dbReference type="PROSITE" id="PS50836">
    <property type="entry name" value="DOMON"/>
    <property type="match status" value="1"/>
</dbReference>
<evidence type="ECO:0000256" key="9">
    <source>
        <dbReference type="ARBA" id="ARBA00023136"/>
    </source>
</evidence>
<dbReference type="Gene3D" id="2.60.40.4060">
    <property type="entry name" value="Reeler domain"/>
    <property type="match status" value="1"/>
</dbReference>
<evidence type="ECO:0000256" key="8">
    <source>
        <dbReference type="ARBA" id="ARBA00023004"/>
    </source>
</evidence>
<keyword evidence="5 11" id="KW-0812">Transmembrane</keyword>
<dbReference type="InterPro" id="IPR051237">
    <property type="entry name" value="Ferric-chelate_Red/DefProt"/>
</dbReference>
<keyword evidence="9 11" id="KW-0472">Membrane</keyword>
<keyword evidence="8" id="KW-0408">Iron</keyword>
<dbReference type="SMART" id="SM00665">
    <property type="entry name" value="B561"/>
    <property type="match status" value="1"/>
</dbReference>
<dbReference type="Pfam" id="PF02014">
    <property type="entry name" value="Reeler"/>
    <property type="match status" value="1"/>
</dbReference>
<comment type="cofactor">
    <cofactor evidence="1">
        <name>heme b</name>
        <dbReference type="ChEBI" id="CHEBI:60344"/>
    </cofactor>
</comment>
<evidence type="ECO:0000259" key="14">
    <source>
        <dbReference type="PROSITE" id="PS50939"/>
    </source>
</evidence>
<evidence type="ECO:0000259" key="13">
    <source>
        <dbReference type="PROSITE" id="PS50836"/>
    </source>
</evidence>
<dbReference type="Pfam" id="PF03351">
    <property type="entry name" value="DOMON"/>
    <property type="match status" value="1"/>
</dbReference>
<keyword evidence="12" id="KW-0732">Signal</keyword>
<dbReference type="CDD" id="cd09628">
    <property type="entry name" value="DOMON_SDR_2_like"/>
    <property type="match status" value="1"/>
</dbReference>
<evidence type="ECO:0000313" key="17">
    <source>
        <dbReference type="Proteomes" id="UP001359485"/>
    </source>
</evidence>
<name>A0ABR1AQI6_POLSC</name>
<keyword evidence="7 11" id="KW-1133">Transmembrane helix</keyword>
<dbReference type="Proteomes" id="UP001359485">
    <property type="component" value="Unassembled WGS sequence"/>
</dbReference>
<feature type="transmembrane region" description="Helical" evidence="11">
    <location>
        <begin position="404"/>
        <end position="427"/>
    </location>
</feature>
<feature type="transmembrane region" description="Helical" evidence="11">
    <location>
        <begin position="480"/>
        <end position="499"/>
    </location>
</feature>
<feature type="domain" description="Reelin" evidence="15">
    <location>
        <begin position="20"/>
        <end position="183"/>
    </location>
</feature>
<feature type="domain" description="Cytochrome b561" evidence="14">
    <location>
        <begin position="368"/>
        <end position="569"/>
    </location>
</feature>
<evidence type="ECO:0000256" key="3">
    <source>
        <dbReference type="ARBA" id="ARBA00009195"/>
    </source>
</evidence>
<sequence>MAVTSRWTLFSILVITWTCFSWVETYPSGAPVSTCGDMVPRHLDFQPQRSPPPYFLQPSTLNVKSGNKIKVMLSSQRDASFVGFMVQARALSGGGDPIGGFTNLPDITKAITCGSSPMNTATHRDRNNLKNLELEWEAPEGYEGPVTFNATFVQNGATFWVGVESEPVQVVKRSLPNDIDRFQGGISTAKTPKRLTTVPNYTLKPEYGDNRSKDPIYKGCDRTKSCFAIPAGCIETESCQVMVTTYVRGEYFEFELMAKNGTRGTPKYVAVGLSHDQKMSGDSVTECVVDGSNKVNVYMSYNVENEKNNERLNNLNDKVTLKQSKFQDGNLYCKFTREPVTRVKGKEYDLVNDMYYLLLASGTGLKDGGKRVGWHDIGYEVSDSARHLSEVGALQGSSDLLYRLHGALMVASWIGFTSAGILLARYFKTTWVGKRVCGKDQWFIWHRAFMVSTWCLTISAFVMIFVQVGGWYSETSNPHGILGCITTGLSFIQPFGAALRPSPDSPKRPLFNWLHWLVGNSAHILGIVTIFFAVKLNKAELPEWTDWVLVAYVAFHVLMHLVFSVVGCCSEDCTNKRVNDFPMKDMGSGRSPLHMMERKRDSSHAYIRKFLLAIYLTVIVILSAILIVIIVLAPIEDHWTFQEAKKILAIH</sequence>
<feature type="domain" description="DOMON" evidence="13">
    <location>
        <begin position="239"/>
        <end position="362"/>
    </location>
</feature>
<comment type="subcellular location">
    <subcellularLocation>
        <location evidence="2">Membrane</location>
        <topology evidence="2">Multi-pass membrane protein</topology>
    </subcellularLocation>
</comment>
<keyword evidence="17" id="KW-1185">Reference proteome</keyword>
<evidence type="ECO:0000259" key="15">
    <source>
        <dbReference type="PROSITE" id="PS51019"/>
    </source>
</evidence>
<comment type="similarity">
    <text evidence="3">Belongs to the FRRS1 family.</text>
</comment>
<keyword evidence="4" id="KW-0813">Transport</keyword>
<dbReference type="InterPro" id="IPR005018">
    <property type="entry name" value="DOMON_domain"/>
</dbReference>
<dbReference type="InterPro" id="IPR006593">
    <property type="entry name" value="Cyt_b561/ferric_Rdtase_TM"/>
</dbReference>
<evidence type="ECO:0000256" key="2">
    <source>
        <dbReference type="ARBA" id="ARBA00004141"/>
    </source>
</evidence>
<comment type="caution">
    <text evidence="16">The sequence shown here is derived from an EMBL/GenBank/DDBJ whole genome shotgun (WGS) entry which is preliminary data.</text>
</comment>